<feature type="transmembrane region" description="Helical" evidence="2">
    <location>
        <begin position="121"/>
        <end position="139"/>
    </location>
</feature>
<reference evidence="4" key="2">
    <citation type="submission" date="2013-07" db="EMBL/GenBank/DDBJ databases">
        <authorList>
            <consortium name="The Broad Institute Genome Sequencing Platform"/>
            <person name="Cuomo C."/>
            <person name="Litvintseva A."/>
            <person name="Chen Y."/>
            <person name="Heitman J."/>
            <person name="Sun S."/>
            <person name="Springer D."/>
            <person name="Dromer F."/>
            <person name="Young S.K."/>
            <person name="Zeng Q."/>
            <person name="Gargeya S."/>
            <person name="Fitzgerald M."/>
            <person name="Abouelleil A."/>
            <person name="Alvarado L."/>
            <person name="Berlin A.M."/>
            <person name="Chapman S.B."/>
            <person name="Dewar J."/>
            <person name="Goldberg J."/>
            <person name="Griggs A."/>
            <person name="Gujja S."/>
            <person name="Hansen M."/>
            <person name="Howarth C."/>
            <person name="Imamovic A."/>
            <person name="Larimer J."/>
            <person name="McCowan C."/>
            <person name="Murphy C."/>
            <person name="Pearson M."/>
            <person name="Priest M."/>
            <person name="Roberts A."/>
            <person name="Saif S."/>
            <person name="Shea T."/>
            <person name="Sykes S."/>
            <person name="Wortman J."/>
            <person name="Nusbaum C."/>
            <person name="Birren B."/>
        </authorList>
    </citation>
    <scope>NUCLEOTIDE SEQUENCE</scope>
    <source>
        <strain evidence="4">CBS 10737</strain>
    </source>
</reference>
<dbReference type="GeneID" id="30172051"/>
<keyword evidence="2" id="KW-0472">Membrane</keyword>
<dbReference type="AlphaFoldDB" id="A0A1B9I4B0"/>
<accession>A0A1B9I4B0</accession>
<proteinExistence type="predicted"/>
<dbReference type="EMBL" id="CP144525">
    <property type="protein sequence ID" value="WWC71456.1"/>
    <property type="molecule type" value="Genomic_DNA"/>
</dbReference>
<protein>
    <submittedName>
        <fullName evidence="3">Uncharacterized protein</fullName>
    </submittedName>
</protein>
<evidence type="ECO:0000313" key="3">
    <source>
        <dbReference type="EMBL" id="OCF50361.1"/>
    </source>
</evidence>
<feature type="region of interest" description="Disordered" evidence="1">
    <location>
        <begin position="1"/>
        <end position="30"/>
    </location>
</feature>
<gene>
    <name evidence="3" type="ORF">I206_03682</name>
    <name evidence="4" type="ORF">I206_105412</name>
</gene>
<reference evidence="4" key="4">
    <citation type="submission" date="2024-02" db="EMBL/GenBank/DDBJ databases">
        <title>Comparative genomics of Cryptococcus and Kwoniella reveals pathogenesis evolution and contrasting modes of karyotype evolution via chromosome fusion or intercentromeric recombination.</title>
        <authorList>
            <person name="Coelho M.A."/>
            <person name="David-Palma M."/>
            <person name="Shea T."/>
            <person name="Bowers K."/>
            <person name="McGinley-Smith S."/>
            <person name="Mohammad A.W."/>
            <person name="Gnirke A."/>
            <person name="Yurkov A.M."/>
            <person name="Nowrousian M."/>
            <person name="Sun S."/>
            <person name="Cuomo C.A."/>
            <person name="Heitman J."/>
        </authorList>
    </citation>
    <scope>NUCLEOTIDE SEQUENCE</scope>
    <source>
        <strain evidence="4">CBS 10737</strain>
    </source>
</reference>
<sequence>MSIPDPRRNSTEPLLPIPTTESDENIHQPNSNFPLANMGVSLSTARVIAPASFIIDFACQLYGMLSSPNMKDIHDANPCSFSPQPFAIAGFFTPQQVLQLIWLRELYRSDRQVEGNTLRYVPWYALGNVCIAVWMLFWNKNNLKGSNVLVMINSLTQLYYTFALRDSAPKTYQSKLTNAVNITFAGVGVLDFFHNLTAAYFPALAPNLLVQIATPLLSAITALQAPLLFSTCIAYDLFGVAVGQHQLASKALNGLGGGGGEGWARLLGAVGLGVVGIVGARAYGGARWL</sequence>
<evidence type="ECO:0000256" key="2">
    <source>
        <dbReference type="SAM" id="Phobius"/>
    </source>
</evidence>
<reference evidence="3" key="3">
    <citation type="submission" date="2016-07" db="EMBL/GenBank/DDBJ databases">
        <title>Evolution of pathogenesis and genome organization in the Tremellales.</title>
        <authorList>
            <person name="Cuomo C."/>
            <person name="Litvintseva A."/>
            <person name="Heitman J."/>
            <person name="Chen Y."/>
            <person name="Sun S."/>
            <person name="Springer D."/>
            <person name="Dromer F."/>
            <person name="Young S."/>
            <person name="Zeng Q."/>
            <person name="Chapman S."/>
            <person name="Gujja S."/>
            <person name="Saif S."/>
            <person name="Birren B."/>
        </authorList>
    </citation>
    <scope>NUCLEOTIDE SEQUENCE</scope>
    <source>
        <strain evidence="3">CBS 10737</strain>
    </source>
</reference>
<organism evidence="3">
    <name type="scientific">Kwoniella pini CBS 10737</name>
    <dbReference type="NCBI Taxonomy" id="1296096"/>
    <lineage>
        <taxon>Eukaryota</taxon>
        <taxon>Fungi</taxon>
        <taxon>Dikarya</taxon>
        <taxon>Basidiomycota</taxon>
        <taxon>Agaricomycotina</taxon>
        <taxon>Tremellomycetes</taxon>
        <taxon>Tremellales</taxon>
        <taxon>Cryptococcaceae</taxon>
        <taxon>Kwoniella</taxon>
    </lineage>
</organism>
<dbReference type="OrthoDB" id="2332199at2759"/>
<feature type="transmembrane region" description="Helical" evidence="2">
    <location>
        <begin position="263"/>
        <end position="283"/>
    </location>
</feature>
<dbReference type="KEGG" id="kpin:30172051"/>
<reference evidence="3" key="1">
    <citation type="submission" date="2013-07" db="EMBL/GenBank/DDBJ databases">
        <title>The Genome Sequence of Cryptococcus pinus CBS10737.</title>
        <authorList>
            <consortium name="The Broad Institute Genome Sequencing Platform"/>
            <person name="Cuomo C."/>
            <person name="Litvintseva A."/>
            <person name="Chen Y."/>
            <person name="Heitman J."/>
            <person name="Sun S."/>
            <person name="Springer D."/>
            <person name="Dromer F."/>
            <person name="Young S.K."/>
            <person name="Zeng Q."/>
            <person name="Gargeya S."/>
            <person name="Fitzgerald M."/>
            <person name="Abouelleil A."/>
            <person name="Alvarado L."/>
            <person name="Berlin A.M."/>
            <person name="Chapman S.B."/>
            <person name="Dewar J."/>
            <person name="Goldberg J."/>
            <person name="Griggs A."/>
            <person name="Gujja S."/>
            <person name="Hansen M."/>
            <person name="Howarth C."/>
            <person name="Imamovic A."/>
            <person name="Larimer J."/>
            <person name="McCowan C."/>
            <person name="Murphy C."/>
            <person name="Pearson M."/>
            <person name="Priest M."/>
            <person name="Roberts A."/>
            <person name="Saif S."/>
            <person name="Shea T."/>
            <person name="Sykes S."/>
            <person name="Wortman J."/>
            <person name="Nusbaum C."/>
            <person name="Birren B."/>
        </authorList>
    </citation>
    <scope>NUCLEOTIDE SEQUENCE [LARGE SCALE GENOMIC DNA]</scope>
    <source>
        <strain evidence="3">CBS 10737</strain>
    </source>
</reference>
<evidence type="ECO:0000256" key="1">
    <source>
        <dbReference type="SAM" id="MobiDB-lite"/>
    </source>
</evidence>
<keyword evidence="5" id="KW-1185">Reference proteome</keyword>
<dbReference type="Proteomes" id="UP000094020">
    <property type="component" value="Chromosome 7"/>
</dbReference>
<dbReference type="EMBL" id="KI894010">
    <property type="protein sequence ID" value="OCF50361.1"/>
    <property type="molecule type" value="Genomic_DNA"/>
</dbReference>
<evidence type="ECO:0000313" key="5">
    <source>
        <dbReference type="Proteomes" id="UP000094020"/>
    </source>
</evidence>
<name>A0A1B9I4B0_9TREE</name>
<feature type="transmembrane region" description="Helical" evidence="2">
    <location>
        <begin position="216"/>
        <end position="242"/>
    </location>
</feature>
<keyword evidence="2" id="KW-0812">Transmembrane</keyword>
<keyword evidence="2" id="KW-1133">Transmembrane helix</keyword>
<dbReference type="RefSeq" id="XP_019011580.1">
    <property type="nucleotide sequence ID" value="XM_019155426.1"/>
</dbReference>
<feature type="compositionally biased region" description="Basic and acidic residues" evidence="1">
    <location>
        <begin position="1"/>
        <end position="10"/>
    </location>
</feature>
<evidence type="ECO:0000313" key="4">
    <source>
        <dbReference type="EMBL" id="WWC71456.1"/>
    </source>
</evidence>